<organism evidence="2">
    <name type="scientific">Tanacetum cinerariifolium</name>
    <name type="common">Dalmatian daisy</name>
    <name type="synonym">Chrysanthemum cinerariifolium</name>
    <dbReference type="NCBI Taxonomy" id="118510"/>
    <lineage>
        <taxon>Eukaryota</taxon>
        <taxon>Viridiplantae</taxon>
        <taxon>Streptophyta</taxon>
        <taxon>Embryophyta</taxon>
        <taxon>Tracheophyta</taxon>
        <taxon>Spermatophyta</taxon>
        <taxon>Magnoliopsida</taxon>
        <taxon>eudicotyledons</taxon>
        <taxon>Gunneridae</taxon>
        <taxon>Pentapetalae</taxon>
        <taxon>asterids</taxon>
        <taxon>campanulids</taxon>
        <taxon>Asterales</taxon>
        <taxon>Asteraceae</taxon>
        <taxon>Asteroideae</taxon>
        <taxon>Anthemideae</taxon>
        <taxon>Anthemidinae</taxon>
        <taxon>Tanacetum</taxon>
    </lineage>
</organism>
<dbReference type="EMBL" id="BKCJ011736775">
    <property type="protein sequence ID" value="GFD49158.1"/>
    <property type="molecule type" value="Genomic_DNA"/>
</dbReference>
<comment type="caution">
    <text evidence="2">The sequence shown here is derived from an EMBL/GenBank/DDBJ whole genome shotgun (WGS) entry which is preliminary data.</text>
</comment>
<accession>A0A699WUE1</accession>
<evidence type="ECO:0000313" key="2">
    <source>
        <dbReference type="EMBL" id="GFD49158.1"/>
    </source>
</evidence>
<protein>
    <submittedName>
        <fullName evidence="2">Uncharacterized protein</fullName>
    </submittedName>
</protein>
<sequence length="118" mass="13472">ELFNNAMARINNFVNFRTKLVKESKKKDKAETVQESSLKKAGDELEQEKSKKLRIEDGNEYAELKRCLEIVPDDGDDVTIDATPLSSKSPTIVDYKIYKEGRKTFSKSSELMVVHKCI</sequence>
<feature type="non-terminal residue" evidence="2">
    <location>
        <position position="1"/>
    </location>
</feature>
<evidence type="ECO:0000256" key="1">
    <source>
        <dbReference type="SAM" id="MobiDB-lite"/>
    </source>
</evidence>
<name>A0A699WUE1_TANCI</name>
<feature type="region of interest" description="Disordered" evidence="1">
    <location>
        <begin position="31"/>
        <end position="51"/>
    </location>
</feature>
<dbReference type="AlphaFoldDB" id="A0A699WUE1"/>
<proteinExistence type="predicted"/>
<gene>
    <name evidence="2" type="ORF">Tci_921127</name>
</gene>
<reference evidence="2" key="1">
    <citation type="journal article" date="2019" name="Sci. Rep.">
        <title>Draft genome of Tanacetum cinerariifolium, the natural source of mosquito coil.</title>
        <authorList>
            <person name="Yamashiro T."/>
            <person name="Shiraishi A."/>
            <person name="Satake H."/>
            <person name="Nakayama K."/>
        </authorList>
    </citation>
    <scope>NUCLEOTIDE SEQUENCE</scope>
</reference>